<dbReference type="VEuPathDB" id="FungiDB:HCDG_08888"/>
<accession>C6HQH0</accession>
<evidence type="ECO:0000313" key="1">
    <source>
        <dbReference type="EMBL" id="EER37437.1"/>
    </source>
</evidence>
<protein>
    <submittedName>
        <fullName evidence="1">Uncharacterized protein</fullName>
    </submittedName>
</protein>
<reference evidence="2" key="1">
    <citation type="submission" date="2009-05" db="EMBL/GenBank/DDBJ databases">
        <title>The genome sequence of Ajellomyces capsulatus strain H143.</title>
        <authorList>
            <person name="Champion M."/>
            <person name="Cuomo C.A."/>
            <person name="Ma L.-J."/>
            <person name="Henn M.R."/>
            <person name="Sil A."/>
            <person name="Goldman B."/>
            <person name="Young S.K."/>
            <person name="Kodira C.D."/>
            <person name="Zeng Q."/>
            <person name="Koehrsen M."/>
            <person name="Alvarado L."/>
            <person name="Berlin A.M."/>
            <person name="Borenstein D."/>
            <person name="Chen Z."/>
            <person name="Engels R."/>
            <person name="Freedman E."/>
            <person name="Gellesch M."/>
            <person name="Goldberg J."/>
            <person name="Griggs A."/>
            <person name="Gujja S."/>
            <person name="Heiman D.I."/>
            <person name="Hepburn T.A."/>
            <person name="Howarth C."/>
            <person name="Jen D."/>
            <person name="Larson L."/>
            <person name="Lewis B."/>
            <person name="Mehta T."/>
            <person name="Park D."/>
            <person name="Pearson M."/>
            <person name="Roberts A."/>
            <person name="Saif S."/>
            <person name="Shea T.D."/>
            <person name="Shenoy N."/>
            <person name="Sisk P."/>
            <person name="Stolte C."/>
            <person name="Sykes S."/>
            <person name="Walk T."/>
            <person name="White J."/>
            <person name="Yandava C."/>
            <person name="Klein B."/>
            <person name="McEwen J.G."/>
            <person name="Puccia R."/>
            <person name="Goldman G.H."/>
            <person name="Felipe M.S."/>
            <person name="Nino-Vega G."/>
            <person name="San-Blas G."/>
            <person name="Taylor J.W."/>
            <person name="Mendoza L."/>
            <person name="Galagan J.E."/>
            <person name="Nusbaum C."/>
            <person name="Birren B.W."/>
        </authorList>
    </citation>
    <scope>NUCLEOTIDE SEQUENCE [LARGE SCALE GENOMIC DNA]</scope>
    <source>
        <strain evidence="2">H143</strain>
    </source>
</reference>
<evidence type="ECO:0000313" key="2">
    <source>
        <dbReference type="Proteomes" id="UP000002624"/>
    </source>
</evidence>
<dbReference type="HOGENOM" id="CLU_1371827_0_0_1"/>
<sequence length="199" mass="22502">MFLVSSGKRSLAMIVHCYHGWFFGELMATTSCSGNIYRHEACKDIVMQQDVLRFGRLDVKVSRLAHSQLLNWRGVLCLYSAHGAMSPTGEAMLMLKIEARLGSLARMCAGKRFNHLPDRTRQFIQRRDLRWSIIHNHGLDRVRKPLDFLFASGECKSSDANHEMVVTMIFIELAAESRTCETLVVGKVQSSGVMDVHSD</sequence>
<name>C6HQH0_AJECH</name>
<proteinExistence type="predicted"/>
<organism evidence="1 2">
    <name type="scientific">Ajellomyces capsulatus (strain H143)</name>
    <name type="common">Darling's disease fungus</name>
    <name type="synonym">Histoplasma capsulatum</name>
    <dbReference type="NCBI Taxonomy" id="544712"/>
    <lineage>
        <taxon>Eukaryota</taxon>
        <taxon>Fungi</taxon>
        <taxon>Dikarya</taxon>
        <taxon>Ascomycota</taxon>
        <taxon>Pezizomycotina</taxon>
        <taxon>Eurotiomycetes</taxon>
        <taxon>Eurotiomycetidae</taxon>
        <taxon>Onygenales</taxon>
        <taxon>Ajellomycetaceae</taxon>
        <taxon>Histoplasma</taxon>
    </lineage>
</organism>
<dbReference type="EMBL" id="GG692435">
    <property type="protein sequence ID" value="EER37437.1"/>
    <property type="molecule type" value="Genomic_DNA"/>
</dbReference>
<dbReference type="Proteomes" id="UP000002624">
    <property type="component" value="Unassembled WGS sequence"/>
</dbReference>
<gene>
    <name evidence="1" type="ORF">HCDG_08888</name>
</gene>
<dbReference type="AlphaFoldDB" id="C6HQH0"/>